<dbReference type="Proteomes" id="UP000054342">
    <property type="component" value="Unassembled WGS sequence"/>
</dbReference>
<dbReference type="GO" id="GO:0046872">
    <property type="term" value="F:metal ion binding"/>
    <property type="evidence" value="ECO:0007669"/>
    <property type="project" value="UniProtKB-KW"/>
</dbReference>
<protein>
    <recommendedName>
        <fullName evidence="3">Class II aldolase/adducin N-terminal domain-containing protein</fullName>
    </recommendedName>
</protein>
<dbReference type="RefSeq" id="XP_013313784.1">
    <property type="nucleotide sequence ID" value="XM_013458330.1"/>
</dbReference>
<dbReference type="EMBL" id="KN847321">
    <property type="protein sequence ID" value="KIW53200.1"/>
    <property type="molecule type" value="Genomic_DNA"/>
</dbReference>
<dbReference type="InterPro" id="IPR036409">
    <property type="entry name" value="Aldolase_II/adducin_N_sf"/>
</dbReference>
<feature type="domain" description="Class II aldolase/adducin N-terminal" evidence="3">
    <location>
        <begin position="15"/>
        <end position="234"/>
    </location>
</feature>
<dbReference type="AlphaFoldDB" id="A0A0D2EEV7"/>
<dbReference type="GO" id="GO:0019323">
    <property type="term" value="P:pentose catabolic process"/>
    <property type="evidence" value="ECO:0007669"/>
    <property type="project" value="TreeGrafter"/>
</dbReference>
<dbReference type="Pfam" id="PF00596">
    <property type="entry name" value="Aldolase_II"/>
    <property type="match status" value="1"/>
</dbReference>
<dbReference type="GO" id="GO:0005829">
    <property type="term" value="C:cytosol"/>
    <property type="evidence" value="ECO:0007669"/>
    <property type="project" value="TreeGrafter"/>
</dbReference>
<evidence type="ECO:0000313" key="4">
    <source>
        <dbReference type="EMBL" id="KIW53200.1"/>
    </source>
</evidence>
<keyword evidence="1" id="KW-0479">Metal-binding</keyword>
<reference evidence="4 5" key="1">
    <citation type="submission" date="2015-01" db="EMBL/GenBank/DDBJ databases">
        <title>The Genome Sequence of Exophiala xenobiotica CBS118157.</title>
        <authorList>
            <consortium name="The Broad Institute Genomics Platform"/>
            <person name="Cuomo C."/>
            <person name="de Hoog S."/>
            <person name="Gorbushina A."/>
            <person name="Stielow B."/>
            <person name="Teixiera M."/>
            <person name="Abouelleil A."/>
            <person name="Chapman S.B."/>
            <person name="Priest M."/>
            <person name="Young S.K."/>
            <person name="Wortman J."/>
            <person name="Nusbaum C."/>
            <person name="Birren B."/>
        </authorList>
    </citation>
    <scope>NUCLEOTIDE SEQUENCE [LARGE SCALE GENOMIC DNA]</scope>
    <source>
        <strain evidence="4 5">CBS 118157</strain>
    </source>
</reference>
<dbReference type="GO" id="GO:0016832">
    <property type="term" value="F:aldehyde-lyase activity"/>
    <property type="evidence" value="ECO:0007669"/>
    <property type="project" value="TreeGrafter"/>
</dbReference>
<organism evidence="4 5">
    <name type="scientific">Exophiala xenobiotica</name>
    <dbReference type="NCBI Taxonomy" id="348802"/>
    <lineage>
        <taxon>Eukaryota</taxon>
        <taxon>Fungi</taxon>
        <taxon>Dikarya</taxon>
        <taxon>Ascomycota</taxon>
        <taxon>Pezizomycotina</taxon>
        <taxon>Eurotiomycetes</taxon>
        <taxon>Chaetothyriomycetidae</taxon>
        <taxon>Chaetothyriales</taxon>
        <taxon>Herpotrichiellaceae</taxon>
        <taxon>Exophiala</taxon>
    </lineage>
</organism>
<dbReference type="SUPFAM" id="SSF53639">
    <property type="entry name" value="AraD/HMP-PK domain-like"/>
    <property type="match status" value="1"/>
</dbReference>
<evidence type="ECO:0000256" key="2">
    <source>
        <dbReference type="ARBA" id="ARBA00023239"/>
    </source>
</evidence>
<keyword evidence="2" id="KW-0456">Lyase</keyword>
<gene>
    <name evidence="4" type="ORF">PV05_08792</name>
</gene>
<accession>A0A0D2EEV7</accession>
<dbReference type="HOGENOM" id="CLU_006033_2_2_1"/>
<evidence type="ECO:0000259" key="3">
    <source>
        <dbReference type="SMART" id="SM01007"/>
    </source>
</evidence>
<sequence>MAPDKVDHSLDHVLSDLITAFHILHQHEVFDEHGQISVRNPQDPTTFFTSNTPAILVSSKSDLSQWHVADCSPVASPYPGCEINQELSSTTELYAHSSMYHMYPGVQSIIHAHCLSAIVYGLCNSWGSMLQPSYLMAGFIGTSPPIFDIARCYDNLPDSHPKNLLINTAYIGHELAARFCKSPDEEMEPSDTPTDLPEQKVVFMRGHGYTTWAESIEDTVWRAIHIRRDADIQTAAMAQRDATELEVVYLSEQEAKDCERTTNFADQKQWLAWTAQADRSGMYRNEMRSLSSAG</sequence>
<dbReference type="SMART" id="SM01007">
    <property type="entry name" value="Aldolase_II"/>
    <property type="match status" value="1"/>
</dbReference>
<dbReference type="STRING" id="348802.A0A0D2EEV7"/>
<dbReference type="InterPro" id="IPR001303">
    <property type="entry name" value="Aldolase_II/adducin_N"/>
</dbReference>
<dbReference type="Gene3D" id="3.40.225.10">
    <property type="entry name" value="Class II aldolase/adducin N-terminal domain"/>
    <property type="match status" value="1"/>
</dbReference>
<dbReference type="PANTHER" id="PTHR22789">
    <property type="entry name" value="FUCULOSE PHOSPHATE ALDOLASE"/>
    <property type="match status" value="1"/>
</dbReference>
<dbReference type="InterPro" id="IPR050197">
    <property type="entry name" value="Aldolase_class_II_sugar_metab"/>
</dbReference>
<dbReference type="GeneID" id="25330700"/>
<evidence type="ECO:0000313" key="5">
    <source>
        <dbReference type="Proteomes" id="UP000054342"/>
    </source>
</evidence>
<proteinExistence type="predicted"/>
<dbReference type="OrthoDB" id="2932980at2759"/>
<name>A0A0D2EEV7_9EURO</name>
<evidence type="ECO:0000256" key="1">
    <source>
        <dbReference type="ARBA" id="ARBA00022723"/>
    </source>
</evidence>
<keyword evidence="5" id="KW-1185">Reference proteome</keyword>
<dbReference type="PANTHER" id="PTHR22789:SF0">
    <property type="entry name" value="3-OXO-TETRONATE 4-PHOSPHATE DECARBOXYLASE-RELATED"/>
    <property type="match status" value="1"/>
</dbReference>